<keyword evidence="3" id="KW-1185">Reference proteome</keyword>
<gene>
    <name evidence="2" type="ORF">QT716_10715</name>
</gene>
<feature type="domain" description="N-acetyltransferase" evidence="1">
    <location>
        <begin position="9"/>
        <end position="174"/>
    </location>
</feature>
<evidence type="ECO:0000259" key="1">
    <source>
        <dbReference type="PROSITE" id="PS51186"/>
    </source>
</evidence>
<proteinExistence type="predicted"/>
<organism evidence="2 3">
    <name type="scientific">Sporosarcina aquimarina</name>
    <dbReference type="NCBI Taxonomy" id="114975"/>
    <lineage>
        <taxon>Bacteria</taxon>
        <taxon>Bacillati</taxon>
        <taxon>Bacillota</taxon>
        <taxon>Bacilli</taxon>
        <taxon>Bacillales</taxon>
        <taxon>Caryophanaceae</taxon>
        <taxon>Sporosarcina</taxon>
    </lineage>
</organism>
<dbReference type="CDD" id="cd04301">
    <property type="entry name" value="NAT_SF"/>
    <property type="match status" value="1"/>
</dbReference>
<dbReference type="Pfam" id="PF00583">
    <property type="entry name" value="Acetyltransf_1"/>
    <property type="match status" value="1"/>
</dbReference>
<protein>
    <submittedName>
        <fullName evidence="2">GNAT family protein</fullName>
        <ecNumber evidence="2">2.-.-.-</ecNumber>
    </submittedName>
</protein>
<dbReference type="SUPFAM" id="SSF55729">
    <property type="entry name" value="Acyl-CoA N-acyltransferases (Nat)"/>
    <property type="match status" value="1"/>
</dbReference>
<sequence>MKTMLSEGLIVRHAVSHDATAIVEFYNRVGGETDYLSFGEGEYPQSKEETRQSIDVGQDTAGSCILLLMKEEEIIGIGTIDSSTKSRFRHVGVLGIVISELHTGKGLGRILMNALISWCKENDQIEKITLVTRSDNERAIALYEKLGFEREGVFQKDSFDGNRYYDSLSMALFI</sequence>
<evidence type="ECO:0000313" key="2">
    <source>
        <dbReference type="EMBL" id="MDW0110507.1"/>
    </source>
</evidence>
<dbReference type="Proteomes" id="UP001280629">
    <property type="component" value="Unassembled WGS sequence"/>
</dbReference>
<accession>A0ABU4G2A2</accession>
<evidence type="ECO:0000313" key="3">
    <source>
        <dbReference type="Proteomes" id="UP001280629"/>
    </source>
</evidence>
<dbReference type="InterPro" id="IPR016181">
    <property type="entry name" value="Acyl_CoA_acyltransferase"/>
</dbReference>
<dbReference type="Gene3D" id="3.40.630.30">
    <property type="match status" value="1"/>
</dbReference>
<dbReference type="GO" id="GO:0016740">
    <property type="term" value="F:transferase activity"/>
    <property type="evidence" value="ECO:0007669"/>
    <property type="project" value="UniProtKB-KW"/>
</dbReference>
<dbReference type="PANTHER" id="PTHR43415:SF3">
    <property type="entry name" value="GNAT-FAMILY ACETYLTRANSFERASE"/>
    <property type="match status" value="1"/>
</dbReference>
<name>A0ABU4G2A2_9BACL</name>
<reference evidence="2 3" key="1">
    <citation type="submission" date="2023-06" db="EMBL/GenBank/DDBJ databases">
        <title>Sporosarcina sp. nov., isolated from Korean traditional fermented seafood 'Jeotgal'.</title>
        <authorList>
            <person name="Yang A.-I."/>
            <person name="Shin N.-R."/>
        </authorList>
    </citation>
    <scope>NUCLEOTIDE SEQUENCE [LARGE SCALE GENOMIC DNA]</scope>
    <source>
        <strain evidence="2 3">KCTC3840</strain>
    </source>
</reference>
<comment type="caution">
    <text evidence="2">The sequence shown here is derived from an EMBL/GenBank/DDBJ whole genome shotgun (WGS) entry which is preliminary data.</text>
</comment>
<dbReference type="InterPro" id="IPR000182">
    <property type="entry name" value="GNAT_dom"/>
</dbReference>
<dbReference type="PANTHER" id="PTHR43415">
    <property type="entry name" value="SPERMIDINE N(1)-ACETYLTRANSFERASE"/>
    <property type="match status" value="1"/>
</dbReference>
<dbReference type="PROSITE" id="PS51186">
    <property type="entry name" value="GNAT"/>
    <property type="match status" value="1"/>
</dbReference>
<dbReference type="RefSeq" id="WP_317936065.1">
    <property type="nucleotide sequence ID" value="NZ_JAUBDH010000006.1"/>
</dbReference>
<keyword evidence="2" id="KW-0808">Transferase</keyword>
<dbReference type="EMBL" id="JAUBDH010000006">
    <property type="protein sequence ID" value="MDW0110507.1"/>
    <property type="molecule type" value="Genomic_DNA"/>
</dbReference>
<dbReference type="EC" id="2.-.-.-" evidence="2"/>